<reference evidence="2" key="1">
    <citation type="journal article" date="2023" name="Nat. Plants">
        <title>Single-cell RNA sequencing provides a high-resolution roadmap for understanding the multicellular compartmentation of specialized metabolism.</title>
        <authorList>
            <person name="Sun S."/>
            <person name="Shen X."/>
            <person name="Li Y."/>
            <person name="Li Y."/>
            <person name="Wang S."/>
            <person name="Li R."/>
            <person name="Zhang H."/>
            <person name="Shen G."/>
            <person name="Guo B."/>
            <person name="Wei J."/>
            <person name="Xu J."/>
            <person name="St-Pierre B."/>
            <person name="Chen S."/>
            <person name="Sun C."/>
        </authorList>
    </citation>
    <scope>NUCLEOTIDE SEQUENCE [LARGE SCALE GENOMIC DNA]</scope>
</reference>
<dbReference type="Proteomes" id="UP001060085">
    <property type="component" value="Linkage Group LG02"/>
</dbReference>
<name>A0ACC0BYU7_CATRO</name>
<keyword evidence="2" id="KW-1185">Reference proteome</keyword>
<evidence type="ECO:0000313" key="1">
    <source>
        <dbReference type="EMBL" id="KAI5677851.1"/>
    </source>
</evidence>
<proteinExistence type="predicted"/>
<protein>
    <submittedName>
        <fullName evidence="1">Uncharacterized protein</fullName>
    </submittedName>
</protein>
<dbReference type="EMBL" id="CM044702">
    <property type="protein sequence ID" value="KAI5677851.1"/>
    <property type="molecule type" value="Genomic_DNA"/>
</dbReference>
<accession>A0ACC0BYU7</accession>
<evidence type="ECO:0000313" key="2">
    <source>
        <dbReference type="Proteomes" id="UP001060085"/>
    </source>
</evidence>
<sequence length="112" mass="13388">MLLRRLRRTGCRDETRWRKFFVQYATIKSWFWTSKVLHFGVETTNHVESEHLVLKLWLSTCYGQIVEIKTSLEISKLKEKYGSKSNPILKNISNNISYFTLKKIWLESTRDS</sequence>
<organism evidence="1 2">
    <name type="scientific">Catharanthus roseus</name>
    <name type="common">Madagascar periwinkle</name>
    <name type="synonym">Vinca rosea</name>
    <dbReference type="NCBI Taxonomy" id="4058"/>
    <lineage>
        <taxon>Eukaryota</taxon>
        <taxon>Viridiplantae</taxon>
        <taxon>Streptophyta</taxon>
        <taxon>Embryophyta</taxon>
        <taxon>Tracheophyta</taxon>
        <taxon>Spermatophyta</taxon>
        <taxon>Magnoliopsida</taxon>
        <taxon>eudicotyledons</taxon>
        <taxon>Gunneridae</taxon>
        <taxon>Pentapetalae</taxon>
        <taxon>asterids</taxon>
        <taxon>lamiids</taxon>
        <taxon>Gentianales</taxon>
        <taxon>Apocynaceae</taxon>
        <taxon>Rauvolfioideae</taxon>
        <taxon>Vinceae</taxon>
        <taxon>Catharanthinae</taxon>
        <taxon>Catharanthus</taxon>
    </lineage>
</organism>
<gene>
    <name evidence="1" type="ORF">M9H77_08801</name>
</gene>
<comment type="caution">
    <text evidence="1">The sequence shown here is derived from an EMBL/GenBank/DDBJ whole genome shotgun (WGS) entry which is preliminary data.</text>
</comment>